<dbReference type="EMBL" id="CP025958">
    <property type="protein sequence ID" value="AWM38552.1"/>
    <property type="molecule type" value="Genomic_DNA"/>
</dbReference>
<dbReference type="Proteomes" id="UP000245802">
    <property type="component" value="Chromosome"/>
</dbReference>
<dbReference type="AlphaFoldDB" id="A0A2Z3H2K2"/>
<gene>
    <name evidence="1" type="ORF">C1280_17240</name>
</gene>
<dbReference type="KEGG" id="gog:C1280_17240"/>
<organism evidence="1 2">
    <name type="scientific">Gemmata obscuriglobus</name>
    <dbReference type="NCBI Taxonomy" id="114"/>
    <lineage>
        <taxon>Bacteria</taxon>
        <taxon>Pseudomonadati</taxon>
        <taxon>Planctomycetota</taxon>
        <taxon>Planctomycetia</taxon>
        <taxon>Gemmatales</taxon>
        <taxon>Gemmataceae</taxon>
        <taxon>Gemmata</taxon>
    </lineage>
</organism>
<reference evidence="1 2" key="1">
    <citation type="submission" date="2018-01" db="EMBL/GenBank/DDBJ databases">
        <title>G. obscuriglobus.</title>
        <authorList>
            <person name="Franke J."/>
            <person name="Blomberg W."/>
            <person name="Selmecki A."/>
        </authorList>
    </citation>
    <scope>NUCLEOTIDE SEQUENCE [LARGE SCALE GENOMIC DNA]</scope>
    <source>
        <strain evidence="1 2">DSM 5831</strain>
    </source>
</reference>
<evidence type="ECO:0000313" key="1">
    <source>
        <dbReference type="EMBL" id="AWM38552.1"/>
    </source>
</evidence>
<evidence type="ECO:0000313" key="2">
    <source>
        <dbReference type="Proteomes" id="UP000245802"/>
    </source>
</evidence>
<keyword evidence="2" id="KW-1185">Reference proteome</keyword>
<name>A0A2Z3H2K2_9BACT</name>
<protein>
    <submittedName>
        <fullName evidence="1">Uncharacterized protein</fullName>
    </submittedName>
</protein>
<proteinExistence type="predicted"/>
<accession>A0A2Z3H2K2</accession>
<sequence>MPLVPRLWHLTSESENPRVEISIGRRRHVPGAFRQDCVQAPTRFFGVESLHDPVQFALPHTAHLPSADEQDQRHHCDRAATPQREFAEPTQARVWRGRQIIFGIGHVWRSAVVGLPR</sequence>